<dbReference type="InterPro" id="IPR036097">
    <property type="entry name" value="HisK_dim/P_sf"/>
</dbReference>
<dbReference type="SMART" id="SM00387">
    <property type="entry name" value="HATPase_c"/>
    <property type="match status" value="1"/>
</dbReference>
<dbReference type="InterPro" id="IPR004358">
    <property type="entry name" value="Sig_transdc_His_kin-like_C"/>
</dbReference>
<keyword evidence="7" id="KW-1133">Transmembrane helix</keyword>
<evidence type="ECO:0000256" key="2">
    <source>
        <dbReference type="ARBA" id="ARBA00012438"/>
    </source>
</evidence>
<dbReference type="PROSITE" id="PS50109">
    <property type="entry name" value="HIS_KIN"/>
    <property type="match status" value="1"/>
</dbReference>
<dbReference type="InterPro" id="IPR003661">
    <property type="entry name" value="HisK_dim/P_dom"/>
</dbReference>
<evidence type="ECO:0000256" key="6">
    <source>
        <dbReference type="ARBA" id="ARBA00023012"/>
    </source>
</evidence>
<keyword evidence="10" id="KW-1185">Reference proteome</keyword>
<name>A0A518ETS7_9BACT</name>
<keyword evidence="5" id="KW-0418">Kinase</keyword>
<feature type="transmembrane region" description="Helical" evidence="7">
    <location>
        <begin position="364"/>
        <end position="388"/>
    </location>
</feature>
<keyword evidence="4 9" id="KW-0808">Transferase</keyword>
<dbReference type="EMBL" id="CP036434">
    <property type="protein sequence ID" value="QDV07482.1"/>
    <property type="molecule type" value="Genomic_DNA"/>
</dbReference>
<dbReference type="PANTHER" id="PTHR43711">
    <property type="entry name" value="TWO-COMPONENT HISTIDINE KINASE"/>
    <property type="match status" value="1"/>
</dbReference>
<proteinExistence type="predicted"/>
<dbReference type="GO" id="GO:0000155">
    <property type="term" value="F:phosphorelay sensor kinase activity"/>
    <property type="evidence" value="ECO:0007669"/>
    <property type="project" value="InterPro"/>
</dbReference>
<accession>A0A518ETS7</accession>
<dbReference type="Pfam" id="PF00512">
    <property type="entry name" value="HisKA"/>
    <property type="match status" value="1"/>
</dbReference>
<evidence type="ECO:0000256" key="5">
    <source>
        <dbReference type="ARBA" id="ARBA00022777"/>
    </source>
</evidence>
<dbReference type="OrthoDB" id="9804645at2"/>
<evidence type="ECO:0000313" key="9">
    <source>
        <dbReference type="EMBL" id="QDV07482.1"/>
    </source>
</evidence>
<dbReference type="SMART" id="SM00388">
    <property type="entry name" value="HisKA"/>
    <property type="match status" value="1"/>
</dbReference>
<evidence type="ECO:0000313" key="10">
    <source>
        <dbReference type="Proteomes" id="UP000320390"/>
    </source>
</evidence>
<dbReference type="InterPro" id="IPR005467">
    <property type="entry name" value="His_kinase_dom"/>
</dbReference>
<dbReference type="Gene3D" id="1.10.287.130">
    <property type="match status" value="1"/>
</dbReference>
<dbReference type="AlphaFoldDB" id="A0A518ETS7"/>
<keyword evidence="3" id="KW-0597">Phosphoprotein</keyword>
<organism evidence="9 10">
    <name type="scientific">Saltatorellus ferox</name>
    <dbReference type="NCBI Taxonomy" id="2528018"/>
    <lineage>
        <taxon>Bacteria</taxon>
        <taxon>Pseudomonadati</taxon>
        <taxon>Planctomycetota</taxon>
        <taxon>Planctomycetia</taxon>
        <taxon>Planctomycetia incertae sedis</taxon>
        <taxon>Saltatorellus</taxon>
    </lineage>
</organism>
<dbReference type="PANTHER" id="PTHR43711:SF1">
    <property type="entry name" value="HISTIDINE KINASE 1"/>
    <property type="match status" value="1"/>
</dbReference>
<dbReference type="InterPro" id="IPR050736">
    <property type="entry name" value="Sensor_HK_Regulatory"/>
</dbReference>
<keyword evidence="6" id="KW-0902">Two-component regulatory system</keyword>
<gene>
    <name evidence="9" type="primary">kdpD</name>
    <name evidence="9" type="ORF">Poly30_30080</name>
</gene>
<dbReference type="CDD" id="cd00075">
    <property type="entry name" value="HATPase"/>
    <property type="match status" value="1"/>
</dbReference>
<keyword evidence="7" id="KW-0812">Transmembrane</keyword>
<evidence type="ECO:0000256" key="7">
    <source>
        <dbReference type="SAM" id="Phobius"/>
    </source>
</evidence>
<dbReference type="PRINTS" id="PR00344">
    <property type="entry name" value="BCTRLSENSOR"/>
</dbReference>
<dbReference type="Proteomes" id="UP000320390">
    <property type="component" value="Chromosome"/>
</dbReference>
<dbReference type="InterPro" id="IPR003594">
    <property type="entry name" value="HATPase_dom"/>
</dbReference>
<dbReference type="SUPFAM" id="SSF47384">
    <property type="entry name" value="Homodimeric domain of signal transducing histidine kinase"/>
    <property type="match status" value="1"/>
</dbReference>
<evidence type="ECO:0000256" key="4">
    <source>
        <dbReference type="ARBA" id="ARBA00022679"/>
    </source>
</evidence>
<dbReference type="SUPFAM" id="SSF55874">
    <property type="entry name" value="ATPase domain of HSP90 chaperone/DNA topoisomerase II/histidine kinase"/>
    <property type="match status" value="1"/>
</dbReference>
<dbReference type="Pfam" id="PF02518">
    <property type="entry name" value="HATPase_c"/>
    <property type="match status" value="1"/>
</dbReference>
<reference evidence="9 10" key="1">
    <citation type="submission" date="2019-02" db="EMBL/GenBank/DDBJ databases">
        <title>Deep-cultivation of Planctomycetes and their phenomic and genomic characterization uncovers novel biology.</title>
        <authorList>
            <person name="Wiegand S."/>
            <person name="Jogler M."/>
            <person name="Boedeker C."/>
            <person name="Pinto D."/>
            <person name="Vollmers J."/>
            <person name="Rivas-Marin E."/>
            <person name="Kohn T."/>
            <person name="Peeters S.H."/>
            <person name="Heuer A."/>
            <person name="Rast P."/>
            <person name="Oberbeckmann S."/>
            <person name="Bunk B."/>
            <person name="Jeske O."/>
            <person name="Meyerdierks A."/>
            <person name="Storesund J.E."/>
            <person name="Kallscheuer N."/>
            <person name="Luecker S."/>
            <person name="Lage O.M."/>
            <person name="Pohl T."/>
            <person name="Merkel B.J."/>
            <person name="Hornburger P."/>
            <person name="Mueller R.-W."/>
            <person name="Bruemmer F."/>
            <person name="Labrenz M."/>
            <person name="Spormann A.M."/>
            <person name="Op den Camp H."/>
            <person name="Overmann J."/>
            <person name="Amann R."/>
            <person name="Jetten M.S.M."/>
            <person name="Mascher T."/>
            <person name="Medema M.H."/>
            <person name="Devos D.P."/>
            <person name="Kaster A.-K."/>
            <person name="Ovreas L."/>
            <person name="Rohde M."/>
            <person name="Galperin M.Y."/>
            <person name="Jogler C."/>
        </authorList>
    </citation>
    <scope>NUCLEOTIDE SEQUENCE [LARGE SCALE GENOMIC DNA]</scope>
    <source>
        <strain evidence="9 10">Poly30</strain>
    </source>
</reference>
<dbReference type="CDD" id="cd00082">
    <property type="entry name" value="HisKA"/>
    <property type="match status" value="1"/>
</dbReference>
<dbReference type="EC" id="2.7.13.3" evidence="2"/>
<dbReference type="RefSeq" id="WP_145198548.1">
    <property type="nucleotide sequence ID" value="NZ_CP036434.1"/>
</dbReference>
<evidence type="ECO:0000259" key="8">
    <source>
        <dbReference type="PROSITE" id="PS50109"/>
    </source>
</evidence>
<evidence type="ECO:0000256" key="3">
    <source>
        <dbReference type="ARBA" id="ARBA00022553"/>
    </source>
</evidence>
<evidence type="ECO:0000256" key="1">
    <source>
        <dbReference type="ARBA" id="ARBA00000085"/>
    </source>
</evidence>
<comment type="catalytic activity">
    <reaction evidence="1">
        <text>ATP + protein L-histidine = ADP + protein N-phospho-L-histidine.</text>
        <dbReference type="EC" id="2.7.13.3"/>
    </reaction>
</comment>
<sequence>MSALSSNPSLARRAPAVVLTLGLCSAAALGIASFTDFGDPRVEARAQARLSADTQAREIQVRWSDLARAEGPLPGTLETYRIEDGEDLRGVLDEGLYGSDGRAVDPVLAALVASGRASLQRRQPVEALGAFEDALRQSKPDARDRESALFEAVRAAGVAGNVDAVGGYRTRLLESPNDVVVRGTSGRLLSMLVAPVNAEVAFTLLTEGEHVLPAPVDLARVENGELRFELDPWWKAIQGALKQNAPALDWSSAFQVDRRRAIALQRLIDVVRDDWTGHWTLVQKEGALFGLRRWNEALEMACIDEGALLAELGRNAHGDLPMRIAVEQARGLDPKPLPGSPYSVTCEPIDPEAAARPQLRRIRWIRAGLAGLGALVMLASIFSARAAARARRLARLRSTFVASVSHDLRTPTQAILLLAEALEQNLVDTEGARGRYHTQIRREAQRLRRLVEDLLDGARIDRGGGARIERRLVRTGPFFEELTSAMHDRAASSNAELRVTLASMPETIHVDPDGVHRAVWNLFENALAHGKSPENGARAAIEVRIACEGGVLRCEVADDGPGIPARHAESVFAPFERLVDRAAKAGIEKDTGTGLGLSIVRAIAEGHGGAARVEPSPRGARLVVTFQAEESHGDAA</sequence>
<keyword evidence="7" id="KW-0472">Membrane</keyword>
<protein>
    <recommendedName>
        <fullName evidence="2">histidine kinase</fullName>
        <ecNumber evidence="2">2.7.13.3</ecNumber>
    </recommendedName>
</protein>
<feature type="domain" description="Histidine kinase" evidence="8">
    <location>
        <begin position="403"/>
        <end position="630"/>
    </location>
</feature>
<dbReference type="InterPro" id="IPR036890">
    <property type="entry name" value="HATPase_C_sf"/>
</dbReference>
<dbReference type="Gene3D" id="3.30.565.10">
    <property type="entry name" value="Histidine kinase-like ATPase, C-terminal domain"/>
    <property type="match status" value="1"/>
</dbReference>